<dbReference type="InterPro" id="IPR040453">
    <property type="entry name" value="Mnd1_HTH"/>
</dbReference>
<evidence type="ECO:0000313" key="9">
    <source>
        <dbReference type="EMBL" id="EFA08150.1"/>
    </source>
</evidence>
<comment type="function">
    <text evidence="5">Required for proper homologous chromosome pairing and efficient cross-over and intragenic recombination during meiosis.</text>
</comment>
<dbReference type="GO" id="GO:0003690">
    <property type="term" value="F:double-stranded DNA binding"/>
    <property type="evidence" value="ECO:0007669"/>
    <property type="project" value="InterPro"/>
</dbReference>
<dbReference type="AlphaFoldDB" id="D6WWC7"/>
<dbReference type="InParanoid" id="D6WWC7"/>
<dbReference type="InterPro" id="IPR040661">
    <property type="entry name" value="LZ3wCH"/>
</dbReference>
<accession>D6WWC7</accession>
<dbReference type="InterPro" id="IPR005647">
    <property type="entry name" value="Mnd1"/>
</dbReference>
<keyword evidence="3 6" id="KW-0175">Coiled coil</keyword>
<evidence type="ECO:0000259" key="7">
    <source>
        <dbReference type="Pfam" id="PF03962"/>
    </source>
</evidence>
<sequence>MFKKKGLSFEEKKARMLQLFHETGDFYQMNELEIIAPKEKGITANSVKEVVQALVDDGSVDKDKIGSSVYFWAFPSKLLNAKKRKLNELQTKLESSTKKLKLIDETMEKAQVGKENWDDSQILKEIEKLEKQKEKFESLSKSHTDTQNLKLMQSEIKPVKEAANRWTDNIFAVKSWCKRKFMMEDKVLNKQFGIPGDLDYLA</sequence>
<name>D6WWC7_TRICA</name>
<dbReference type="HOGENOM" id="CLU_080628_3_1_1"/>
<dbReference type="GO" id="GO:0005634">
    <property type="term" value="C:nucleus"/>
    <property type="evidence" value="ECO:0007669"/>
    <property type="project" value="UniProtKB-SubCell"/>
</dbReference>
<evidence type="ECO:0000256" key="4">
    <source>
        <dbReference type="ARBA" id="ARBA00023242"/>
    </source>
</evidence>
<evidence type="ECO:0000256" key="1">
    <source>
        <dbReference type="ARBA" id="ARBA00004123"/>
    </source>
</evidence>
<reference evidence="9 10" key="2">
    <citation type="journal article" date="2010" name="Nucleic Acids Res.">
        <title>BeetleBase in 2010: revisions to provide comprehensive genomic information for Tribolium castaneum.</title>
        <authorList>
            <person name="Kim H.S."/>
            <person name="Murphy T."/>
            <person name="Xia J."/>
            <person name="Caragea D."/>
            <person name="Park Y."/>
            <person name="Beeman R.W."/>
            <person name="Lorenzen M.D."/>
            <person name="Butcher S."/>
            <person name="Manak J.R."/>
            <person name="Brown S.J."/>
        </authorList>
    </citation>
    <scope>GENOME REANNOTATION</scope>
    <source>
        <strain evidence="9 10">Georgia GA2</strain>
    </source>
</reference>
<organism evidence="9 10">
    <name type="scientific">Tribolium castaneum</name>
    <name type="common">Red flour beetle</name>
    <dbReference type="NCBI Taxonomy" id="7070"/>
    <lineage>
        <taxon>Eukaryota</taxon>
        <taxon>Metazoa</taxon>
        <taxon>Ecdysozoa</taxon>
        <taxon>Arthropoda</taxon>
        <taxon>Hexapoda</taxon>
        <taxon>Insecta</taxon>
        <taxon>Pterygota</taxon>
        <taxon>Neoptera</taxon>
        <taxon>Endopterygota</taxon>
        <taxon>Coleoptera</taxon>
        <taxon>Polyphaga</taxon>
        <taxon>Cucujiformia</taxon>
        <taxon>Tenebrionidae</taxon>
        <taxon>Tenebrionidae incertae sedis</taxon>
        <taxon>Tribolium</taxon>
    </lineage>
</organism>
<dbReference type="STRING" id="7070.D6WWC7"/>
<keyword evidence="10" id="KW-1185">Reference proteome</keyword>
<dbReference type="GO" id="GO:0007131">
    <property type="term" value="P:reciprocal meiotic recombination"/>
    <property type="evidence" value="ECO:0000318"/>
    <property type="project" value="GO_Central"/>
</dbReference>
<evidence type="ECO:0000256" key="3">
    <source>
        <dbReference type="ARBA" id="ARBA00023054"/>
    </source>
</evidence>
<dbReference type="Pfam" id="PF03962">
    <property type="entry name" value="Mnd1"/>
    <property type="match status" value="1"/>
</dbReference>
<evidence type="ECO:0000256" key="5">
    <source>
        <dbReference type="PIRNR" id="PIRNR026991"/>
    </source>
</evidence>
<dbReference type="Pfam" id="PF18517">
    <property type="entry name" value="LZ3wCH"/>
    <property type="match status" value="1"/>
</dbReference>
<dbReference type="EMBL" id="KQ971361">
    <property type="protein sequence ID" value="EFA08150.1"/>
    <property type="molecule type" value="Genomic_DNA"/>
</dbReference>
<feature type="domain" description="Leucine zipper with capping helix" evidence="8">
    <location>
        <begin position="150"/>
        <end position="201"/>
    </location>
</feature>
<keyword evidence="4 5" id="KW-0539">Nucleus</keyword>
<dbReference type="eggNOG" id="KOG3433">
    <property type="taxonomic scope" value="Eukaryota"/>
</dbReference>
<evidence type="ECO:0000256" key="6">
    <source>
        <dbReference type="SAM" id="Coils"/>
    </source>
</evidence>
<comment type="subcellular location">
    <subcellularLocation>
        <location evidence="1 5">Nucleus</location>
    </subcellularLocation>
</comment>
<dbReference type="PhylomeDB" id="D6WWC7"/>
<proteinExistence type="inferred from homology"/>
<comment type="similarity">
    <text evidence="2 5">Belongs to the MND1 family.</text>
</comment>
<gene>
    <name evidence="9" type="primary">AUGUSTUS-3.0.2_05768</name>
    <name evidence="9" type="ORF">TcasGA2_TC005768</name>
</gene>
<evidence type="ECO:0000313" key="10">
    <source>
        <dbReference type="Proteomes" id="UP000007266"/>
    </source>
</evidence>
<dbReference type="Proteomes" id="UP000007266">
    <property type="component" value="Linkage group 8"/>
</dbReference>
<protein>
    <recommendedName>
        <fullName evidence="5">Meiotic nuclear division protein 1 homolog</fullName>
    </recommendedName>
</protein>
<dbReference type="OrthoDB" id="273345at2759"/>
<feature type="coiled-coil region" evidence="6">
    <location>
        <begin position="79"/>
        <end position="146"/>
    </location>
</feature>
<dbReference type="OMA" id="VCYWAFP"/>
<dbReference type="PIRSF" id="PIRSF026991">
    <property type="entry name" value="Mnd1"/>
    <property type="match status" value="1"/>
</dbReference>
<reference evidence="9 10" key="1">
    <citation type="journal article" date="2008" name="Nature">
        <title>The genome of the model beetle and pest Tribolium castaneum.</title>
        <authorList>
            <consortium name="Tribolium Genome Sequencing Consortium"/>
            <person name="Richards S."/>
            <person name="Gibbs R.A."/>
            <person name="Weinstock G.M."/>
            <person name="Brown S.J."/>
            <person name="Denell R."/>
            <person name="Beeman R.W."/>
            <person name="Gibbs R."/>
            <person name="Beeman R.W."/>
            <person name="Brown S.J."/>
            <person name="Bucher G."/>
            <person name="Friedrich M."/>
            <person name="Grimmelikhuijzen C.J."/>
            <person name="Klingler M."/>
            <person name="Lorenzen M."/>
            <person name="Richards S."/>
            <person name="Roth S."/>
            <person name="Schroder R."/>
            <person name="Tautz D."/>
            <person name="Zdobnov E.M."/>
            <person name="Muzny D."/>
            <person name="Gibbs R.A."/>
            <person name="Weinstock G.M."/>
            <person name="Attaway T."/>
            <person name="Bell S."/>
            <person name="Buhay C.J."/>
            <person name="Chandrabose M.N."/>
            <person name="Chavez D."/>
            <person name="Clerk-Blankenburg K.P."/>
            <person name="Cree A."/>
            <person name="Dao M."/>
            <person name="Davis C."/>
            <person name="Chacko J."/>
            <person name="Dinh H."/>
            <person name="Dugan-Rocha S."/>
            <person name="Fowler G."/>
            <person name="Garner T.T."/>
            <person name="Garnes J."/>
            <person name="Gnirke A."/>
            <person name="Hawes A."/>
            <person name="Hernandez J."/>
            <person name="Hines S."/>
            <person name="Holder M."/>
            <person name="Hume J."/>
            <person name="Jhangiani S.N."/>
            <person name="Joshi V."/>
            <person name="Khan Z.M."/>
            <person name="Jackson L."/>
            <person name="Kovar C."/>
            <person name="Kowis A."/>
            <person name="Lee S."/>
            <person name="Lewis L.R."/>
            <person name="Margolis J."/>
            <person name="Morgan M."/>
            <person name="Nazareth L.V."/>
            <person name="Nguyen N."/>
            <person name="Okwuonu G."/>
            <person name="Parker D."/>
            <person name="Richards S."/>
            <person name="Ruiz S.J."/>
            <person name="Santibanez J."/>
            <person name="Savard J."/>
            <person name="Scherer S.E."/>
            <person name="Schneider B."/>
            <person name="Sodergren E."/>
            <person name="Tautz D."/>
            <person name="Vattahil S."/>
            <person name="Villasana D."/>
            <person name="White C.S."/>
            <person name="Wright R."/>
            <person name="Park Y."/>
            <person name="Beeman R.W."/>
            <person name="Lord J."/>
            <person name="Oppert B."/>
            <person name="Lorenzen M."/>
            <person name="Brown S."/>
            <person name="Wang L."/>
            <person name="Savard J."/>
            <person name="Tautz D."/>
            <person name="Richards S."/>
            <person name="Weinstock G."/>
            <person name="Gibbs R.A."/>
            <person name="Liu Y."/>
            <person name="Worley K."/>
            <person name="Weinstock G."/>
            <person name="Elsik C.G."/>
            <person name="Reese J.T."/>
            <person name="Elhaik E."/>
            <person name="Landan G."/>
            <person name="Graur D."/>
            <person name="Arensburger P."/>
            <person name="Atkinson P."/>
            <person name="Beeman R.W."/>
            <person name="Beidler J."/>
            <person name="Brown S.J."/>
            <person name="Demuth J.P."/>
            <person name="Drury D.W."/>
            <person name="Du Y.Z."/>
            <person name="Fujiwara H."/>
            <person name="Lorenzen M."/>
            <person name="Maselli V."/>
            <person name="Osanai M."/>
            <person name="Park Y."/>
            <person name="Robertson H.M."/>
            <person name="Tu Z."/>
            <person name="Wang J.J."/>
            <person name="Wang S."/>
            <person name="Richards S."/>
            <person name="Song H."/>
            <person name="Zhang L."/>
            <person name="Sodergren E."/>
            <person name="Werner D."/>
            <person name="Stanke M."/>
            <person name="Morgenstern B."/>
            <person name="Solovyev V."/>
            <person name="Kosarev P."/>
            <person name="Brown G."/>
            <person name="Chen H.C."/>
            <person name="Ermolaeva O."/>
            <person name="Hlavina W."/>
            <person name="Kapustin Y."/>
            <person name="Kiryutin B."/>
            <person name="Kitts P."/>
            <person name="Maglott D."/>
            <person name="Pruitt K."/>
            <person name="Sapojnikov V."/>
            <person name="Souvorov A."/>
            <person name="Mackey A.J."/>
            <person name="Waterhouse R.M."/>
            <person name="Wyder S."/>
            <person name="Zdobnov E.M."/>
            <person name="Zdobnov E.M."/>
            <person name="Wyder S."/>
            <person name="Kriventseva E.V."/>
            <person name="Kadowaki T."/>
            <person name="Bork P."/>
            <person name="Aranda M."/>
            <person name="Bao R."/>
            <person name="Beermann A."/>
            <person name="Berns N."/>
            <person name="Bolognesi R."/>
            <person name="Bonneton F."/>
            <person name="Bopp D."/>
            <person name="Brown S.J."/>
            <person name="Bucher G."/>
            <person name="Butts T."/>
            <person name="Chaumot A."/>
            <person name="Denell R.E."/>
            <person name="Ferrier D.E."/>
            <person name="Friedrich M."/>
            <person name="Gordon C.M."/>
            <person name="Jindra M."/>
            <person name="Klingler M."/>
            <person name="Lan Q."/>
            <person name="Lattorff H.M."/>
            <person name="Laudet V."/>
            <person name="von Levetsow C."/>
            <person name="Liu Z."/>
            <person name="Lutz R."/>
            <person name="Lynch J.A."/>
            <person name="da Fonseca R.N."/>
            <person name="Posnien N."/>
            <person name="Reuter R."/>
            <person name="Roth S."/>
            <person name="Savard J."/>
            <person name="Schinko J.B."/>
            <person name="Schmitt C."/>
            <person name="Schoppmeier M."/>
            <person name="Schroder R."/>
            <person name="Shippy T.D."/>
            <person name="Simonnet F."/>
            <person name="Marques-Souza H."/>
            <person name="Tautz D."/>
            <person name="Tomoyasu Y."/>
            <person name="Trauner J."/>
            <person name="Van der Zee M."/>
            <person name="Vervoort M."/>
            <person name="Wittkopp N."/>
            <person name="Wimmer E.A."/>
            <person name="Yang X."/>
            <person name="Jones A.K."/>
            <person name="Sattelle D.B."/>
            <person name="Ebert P.R."/>
            <person name="Nelson D."/>
            <person name="Scott J.G."/>
            <person name="Beeman R.W."/>
            <person name="Muthukrishnan S."/>
            <person name="Kramer K.J."/>
            <person name="Arakane Y."/>
            <person name="Beeman R.W."/>
            <person name="Zhu Q."/>
            <person name="Hogenkamp D."/>
            <person name="Dixit R."/>
            <person name="Oppert B."/>
            <person name="Jiang H."/>
            <person name="Zou Z."/>
            <person name="Marshall J."/>
            <person name="Elpidina E."/>
            <person name="Vinokurov K."/>
            <person name="Oppert C."/>
            <person name="Zou Z."/>
            <person name="Evans J."/>
            <person name="Lu Z."/>
            <person name="Zhao P."/>
            <person name="Sumathipala N."/>
            <person name="Altincicek B."/>
            <person name="Vilcinskas A."/>
            <person name="Williams M."/>
            <person name="Hultmark D."/>
            <person name="Hetru C."/>
            <person name="Jiang H."/>
            <person name="Grimmelikhuijzen C.J."/>
            <person name="Hauser F."/>
            <person name="Cazzamali G."/>
            <person name="Williamson M."/>
            <person name="Park Y."/>
            <person name="Li B."/>
            <person name="Tanaka Y."/>
            <person name="Predel R."/>
            <person name="Neupert S."/>
            <person name="Schachtner J."/>
            <person name="Verleyen P."/>
            <person name="Raible F."/>
            <person name="Bork P."/>
            <person name="Friedrich M."/>
            <person name="Walden K.K."/>
            <person name="Robertson H.M."/>
            <person name="Angeli S."/>
            <person name="Foret S."/>
            <person name="Bucher G."/>
            <person name="Schuetz S."/>
            <person name="Maleszka R."/>
            <person name="Wimmer E.A."/>
            <person name="Beeman R.W."/>
            <person name="Lorenzen M."/>
            <person name="Tomoyasu Y."/>
            <person name="Miller S.C."/>
            <person name="Grossmann D."/>
            <person name="Bucher G."/>
        </authorList>
    </citation>
    <scope>NUCLEOTIDE SEQUENCE [LARGE SCALE GENOMIC DNA]</scope>
    <source>
        <strain evidence="9 10">Georgia GA2</strain>
    </source>
</reference>
<evidence type="ECO:0000259" key="8">
    <source>
        <dbReference type="Pfam" id="PF18517"/>
    </source>
</evidence>
<evidence type="ECO:0000256" key="2">
    <source>
        <dbReference type="ARBA" id="ARBA00005981"/>
    </source>
</evidence>
<feature type="domain" description="Mnd1 HTH" evidence="7">
    <location>
        <begin position="16"/>
        <end position="75"/>
    </location>
</feature>